<dbReference type="Pfam" id="PF00753">
    <property type="entry name" value="Lactamase_B"/>
    <property type="match status" value="1"/>
</dbReference>
<dbReference type="InterPro" id="IPR001279">
    <property type="entry name" value="Metallo-B-lactamas"/>
</dbReference>
<evidence type="ECO:0000313" key="2">
    <source>
        <dbReference type="EMBL" id="MFC0625594.1"/>
    </source>
</evidence>
<dbReference type="PANTHER" id="PTHR42951:SF4">
    <property type="entry name" value="ACYL-COENZYME A THIOESTERASE MBLAC2"/>
    <property type="match status" value="1"/>
</dbReference>
<dbReference type="RefSeq" id="WP_380048170.1">
    <property type="nucleotide sequence ID" value="NZ_JBHLTC010000018.1"/>
</dbReference>
<feature type="domain" description="Metallo-beta-lactamase" evidence="1">
    <location>
        <begin position="40"/>
        <end position="203"/>
    </location>
</feature>
<evidence type="ECO:0000259" key="1">
    <source>
        <dbReference type="SMART" id="SM00849"/>
    </source>
</evidence>
<accession>A0ABV6QLT7</accession>
<sequence length="261" mass="28997">MRFPQRWDDGTEAGTPDYQVHWYDESTAIIRQALRTNFEGPFSYLLLGAERALLLDTGTGHIDLCAVVEELLGERDLELVVAHTHGHRDHIGGDSQFADRPGTVLVGTSAAEVASYFGLDEWPQRPGRYDLGGRMLDVIPIPGHEGSDLAFYDPATRILFTGDSLYPGRLYVPDWAAYRASIDRLARFVADGPNPVEWVLGAHIEMTDQPGRDYPMGADVHPGEHQLQLGPEVLTELAEVLEQAGPEPRHVVRDHFVVVPR</sequence>
<gene>
    <name evidence="2" type="ORF">ACFFGN_16040</name>
</gene>
<proteinExistence type="predicted"/>
<dbReference type="InterPro" id="IPR036866">
    <property type="entry name" value="RibonucZ/Hydroxyglut_hydro"/>
</dbReference>
<comment type="caution">
    <text evidence="2">The sequence shown here is derived from an EMBL/GenBank/DDBJ whole genome shotgun (WGS) entry which is preliminary data.</text>
</comment>
<keyword evidence="3" id="KW-1185">Reference proteome</keyword>
<dbReference type="SMART" id="SM00849">
    <property type="entry name" value="Lactamase_B"/>
    <property type="match status" value="1"/>
</dbReference>
<dbReference type="PANTHER" id="PTHR42951">
    <property type="entry name" value="METALLO-BETA-LACTAMASE DOMAIN-CONTAINING"/>
    <property type="match status" value="1"/>
</dbReference>
<dbReference type="Gene3D" id="3.60.15.10">
    <property type="entry name" value="Ribonuclease Z/Hydroxyacylglutathione hydrolase-like"/>
    <property type="match status" value="1"/>
</dbReference>
<protein>
    <submittedName>
        <fullName evidence="2">MBL fold metallo-hydrolase</fullName>
    </submittedName>
</protein>
<evidence type="ECO:0000313" key="3">
    <source>
        <dbReference type="Proteomes" id="UP001589890"/>
    </source>
</evidence>
<dbReference type="Proteomes" id="UP001589890">
    <property type="component" value="Unassembled WGS sequence"/>
</dbReference>
<reference evidence="2 3" key="1">
    <citation type="submission" date="2024-09" db="EMBL/GenBank/DDBJ databases">
        <authorList>
            <person name="Sun Q."/>
            <person name="Mori K."/>
        </authorList>
    </citation>
    <scope>NUCLEOTIDE SEQUENCE [LARGE SCALE GENOMIC DNA]</scope>
    <source>
        <strain evidence="2 3">CGMCC 1.15906</strain>
    </source>
</reference>
<dbReference type="SUPFAM" id="SSF56281">
    <property type="entry name" value="Metallo-hydrolase/oxidoreductase"/>
    <property type="match status" value="1"/>
</dbReference>
<dbReference type="InterPro" id="IPR050855">
    <property type="entry name" value="NDM-1-like"/>
</dbReference>
<dbReference type="EMBL" id="JBHLTC010000018">
    <property type="protein sequence ID" value="MFC0625594.1"/>
    <property type="molecule type" value="Genomic_DNA"/>
</dbReference>
<organism evidence="2 3">
    <name type="scientific">Kribbella deserti</name>
    <dbReference type="NCBI Taxonomy" id="1926257"/>
    <lineage>
        <taxon>Bacteria</taxon>
        <taxon>Bacillati</taxon>
        <taxon>Actinomycetota</taxon>
        <taxon>Actinomycetes</taxon>
        <taxon>Propionibacteriales</taxon>
        <taxon>Kribbellaceae</taxon>
        <taxon>Kribbella</taxon>
    </lineage>
</organism>
<name>A0ABV6QLT7_9ACTN</name>